<evidence type="ECO:0000256" key="5">
    <source>
        <dbReference type="ARBA" id="ARBA00047804"/>
    </source>
</evidence>
<dbReference type="InterPro" id="IPR012336">
    <property type="entry name" value="Thioredoxin-like_fold"/>
</dbReference>
<dbReference type="InterPro" id="IPR013766">
    <property type="entry name" value="Thioredoxin_domain"/>
</dbReference>
<protein>
    <recommendedName>
        <fullName evidence="3">Nucleoredoxin</fullName>
        <ecNumber evidence="1">1.8.1.8</ecNumber>
    </recommendedName>
</protein>
<sequence>MAAIEEMLGSKTVKNREGEDVAVSSFTGRGKVVGLYFSAHWCPPCRQFTPVLADFYQKLKGVGKEFEIVFISSDRDQKSFQEYFNTMPWLTLDFSLRTEKDELCQKFSVRGIPTLVLLNGEGEIITKEGRNIVSEDPDGANFPWK</sequence>
<dbReference type="SUPFAM" id="SSF52833">
    <property type="entry name" value="Thioredoxin-like"/>
    <property type="match status" value="1"/>
</dbReference>
<dbReference type="Pfam" id="PF13905">
    <property type="entry name" value="Thioredoxin_8"/>
    <property type="match status" value="1"/>
</dbReference>
<dbReference type="InterPro" id="IPR036249">
    <property type="entry name" value="Thioredoxin-like_sf"/>
</dbReference>
<dbReference type="InterPro" id="IPR045870">
    <property type="entry name" value="TryX_NRX_thioredoxin_dom"/>
</dbReference>
<dbReference type="CDD" id="cd03009">
    <property type="entry name" value="TryX_like_TryX_NRX"/>
    <property type="match status" value="1"/>
</dbReference>
<organism evidence="7 8">
    <name type="scientific">Patella caerulea</name>
    <name type="common">Rayed Mediterranean limpet</name>
    <dbReference type="NCBI Taxonomy" id="87958"/>
    <lineage>
        <taxon>Eukaryota</taxon>
        <taxon>Metazoa</taxon>
        <taxon>Spiralia</taxon>
        <taxon>Lophotrochozoa</taxon>
        <taxon>Mollusca</taxon>
        <taxon>Gastropoda</taxon>
        <taxon>Patellogastropoda</taxon>
        <taxon>Patelloidea</taxon>
        <taxon>Patellidae</taxon>
        <taxon>Patella</taxon>
    </lineage>
</organism>
<name>A0AAN8PJ36_PATCE</name>
<dbReference type="EC" id="1.8.1.8" evidence="1"/>
<evidence type="ECO:0000256" key="4">
    <source>
        <dbReference type="ARBA" id="ARBA00047388"/>
    </source>
</evidence>
<evidence type="ECO:0000256" key="2">
    <source>
        <dbReference type="ARBA" id="ARBA00025782"/>
    </source>
</evidence>
<evidence type="ECO:0000256" key="3">
    <source>
        <dbReference type="ARBA" id="ARBA00026178"/>
    </source>
</evidence>
<reference evidence="7 8" key="1">
    <citation type="submission" date="2024-01" db="EMBL/GenBank/DDBJ databases">
        <title>The genome of the rayed Mediterranean limpet Patella caerulea (Linnaeus, 1758).</title>
        <authorList>
            <person name="Anh-Thu Weber A."/>
            <person name="Halstead-Nussloch G."/>
        </authorList>
    </citation>
    <scope>NUCLEOTIDE SEQUENCE [LARGE SCALE GENOMIC DNA]</scope>
    <source>
        <strain evidence="7">AATW-2023a</strain>
        <tissue evidence="7">Whole specimen</tissue>
    </source>
</reference>
<evidence type="ECO:0000259" key="6">
    <source>
        <dbReference type="PROSITE" id="PS51352"/>
    </source>
</evidence>
<evidence type="ECO:0000313" key="8">
    <source>
        <dbReference type="Proteomes" id="UP001347796"/>
    </source>
</evidence>
<dbReference type="Gene3D" id="3.40.30.10">
    <property type="entry name" value="Glutaredoxin"/>
    <property type="match status" value="1"/>
</dbReference>
<feature type="domain" description="Thioredoxin" evidence="6">
    <location>
        <begin position="2"/>
        <end position="145"/>
    </location>
</feature>
<comment type="catalytic activity">
    <reaction evidence="4">
        <text>[protein]-dithiol + NAD(+) = [protein]-disulfide + NADH + H(+)</text>
        <dbReference type="Rhea" id="RHEA:18749"/>
        <dbReference type="Rhea" id="RHEA-COMP:10593"/>
        <dbReference type="Rhea" id="RHEA-COMP:10594"/>
        <dbReference type="ChEBI" id="CHEBI:15378"/>
        <dbReference type="ChEBI" id="CHEBI:29950"/>
        <dbReference type="ChEBI" id="CHEBI:50058"/>
        <dbReference type="ChEBI" id="CHEBI:57540"/>
        <dbReference type="ChEBI" id="CHEBI:57945"/>
        <dbReference type="EC" id="1.8.1.8"/>
    </reaction>
</comment>
<keyword evidence="8" id="KW-1185">Reference proteome</keyword>
<comment type="caution">
    <text evidence="7">The sequence shown here is derived from an EMBL/GenBank/DDBJ whole genome shotgun (WGS) entry which is preliminary data.</text>
</comment>
<accession>A0AAN8PJ36</accession>
<dbReference type="GO" id="GO:0031397">
    <property type="term" value="P:negative regulation of protein ubiquitination"/>
    <property type="evidence" value="ECO:0007669"/>
    <property type="project" value="TreeGrafter"/>
</dbReference>
<dbReference type="AlphaFoldDB" id="A0AAN8PJ36"/>
<dbReference type="GO" id="GO:0030178">
    <property type="term" value="P:negative regulation of Wnt signaling pathway"/>
    <property type="evidence" value="ECO:0007669"/>
    <property type="project" value="TreeGrafter"/>
</dbReference>
<dbReference type="PANTHER" id="PTHR46472">
    <property type="entry name" value="NUCLEOREDOXIN"/>
    <property type="match status" value="1"/>
</dbReference>
<dbReference type="PANTHER" id="PTHR46472:SF1">
    <property type="entry name" value="NUCLEOREDOXIN"/>
    <property type="match status" value="1"/>
</dbReference>
<dbReference type="EMBL" id="JAZGQO010000014">
    <property type="protein sequence ID" value="KAK6171450.1"/>
    <property type="molecule type" value="Genomic_DNA"/>
</dbReference>
<comment type="catalytic activity">
    <reaction evidence="5">
        <text>[protein]-dithiol + NADP(+) = [protein]-disulfide + NADPH + H(+)</text>
        <dbReference type="Rhea" id="RHEA:18753"/>
        <dbReference type="Rhea" id="RHEA-COMP:10593"/>
        <dbReference type="Rhea" id="RHEA-COMP:10594"/>
        <dbReference type="ChEBI" id="CHEBI:15378"/>
        <dbReference type="ChEBI" id="CHEBI:29950"/>
        <dbReference type="ChEBI" id="CHEBI:50058"/>
        <dbReference type="ChEBI" id="CHEBI:57783"/>
        <dbReference type="ChEBI" id="CHEBI:58349"/>
        <dbReference type="EC" id="1.8.1.8"/>
    </reaction>
</comment>
<evidence type="ECO:0000256" key="1">
    <source>
        <dbReference type="ARBA" id="ARBA00012612"/>
    </source>
</evidence>
<proteinExistence type="inferred from homology"/>
<comment type="similarity">
    <text evidence="2">Belongs to the nucleoredoxin family.</text>
</comment>
<dbReference type="Proteomes" id="UP001347796">
    <property type="component" value="Unassembled WGS sequence"/>
</dbReference>
<dbReference type="GO" id="GO:0004791">
    <property type="term" value="F:thioredoxin-disulfide reductase (NADPH) activity"/>
    <property type="evidence" value="ECO:0007669"/>
    <property type="project" value="InterPro"/>
</dbReference>
<gene>
    <name evidence="7" type="ORF">SNE40_019638</name>
</gene>
<dbReference type="GO" id="GO:0005634">
    <property type="term" value="C:nucleus"/>
    <property type="evidence" value="ECO:0007669"/>
    <property type="project" value="TreeGrafter"/>
</dbReference>
<dbReference type="PROSITE" id="PS51352">
    <property type="entry name" value="THIOREDOXIN_2"/>
    <property type="match status" value="1"/>
</dbReference>
<evidence type="ECO:0000313" key="7">
    <source>
        <dbReference type="EMBL" id="KAK6171450.1"/>
    </source>
</evidence>